<name>A0A1H6I610_CHRCI</name>
<reference evidence="1 2" key="1">
    <citation type="submission" date="2016-10" db="EMBL/GenBank/DDBJ databases">
        <authorList>
            <person name="de Groot N.N."/>
        </authorList>
    </citation>
    <scope>NUCLEOTIDE SEQUENCE [LARGE SCALE GENOMIC DNA]</scope>
    <source>
        <strain evidence="1 2">DSM 23031</strain>
    </source>
</reference>
<accession>A0A1H6I610</accession>
<dbReference type="EMBL" id="FNWQ01000006">
    <property type="protein sequence ID" value="SEH42249.1"/>
    <property type="molecule type" value="Genomic_DNA"/>
</dbReference>
<organism evidence="1 2">
    <name type="scientific">Chryseobacterium culicis</name>
    <dbReference type="NCBI Taxonomy" id="680127"/>
    <lineage>
        <taxon>Bacteria</taxon>
        <taxon>Pseudomonadati</taxon>
        <taxon>Bacteroidota</taxon>
        <taxon>Flavobacteriia</taxon>
        <taxon>Flavobacteriales</taxon>
        <taxon>Weeksellaceae</taxon>
        <taxon>Chryseobacterium group</taxon>
        <taxon>Chryseobacterium</taxon>
    </lineage>
</organism>
<evidence type="ECO:0000313" key="2">
    <source>
        <dbReference type="Proteomes" id="UP000198561"/>
    </source>
</evidence>
<dbReference type="Proteomes" id="UP000198561">
    <property type="component" value="Unassembled WGS sequence"/>
</dbReference>
<evidence type="ECO:0000313" key="1">
    <source>
        <dbReference type="EMBL" id="SEH42249.1"/>
    </source>
</evidence>
<dbReference type="AlphaFoldDB" id="A0A1H6I610"/>
<proteinExistence type="predicted"/>
<protein>
    <submittedName>
        <fullName evidence="1">Uncharacterized protein</fullName>
    </submittedName>
</protein>
<sequence>MFSLNYKNYMRFGVVLLLITGDVIRNAGGDLR</sequence>
<gene>
    <name evidence="1" type="ORF">SAMN05421593_3933</name>
</gene>